<dbReference type="STRING" id="2018661.A0A2A2KV63"/>
<dbReference type="Proteomes" id="UP000218231">
    <property type="component" value="Unassembled WGS sequence"/>
</dbReference>
<reference evidence="1 2" key="1">
    <citation type="journal article" date="2017" name="Curr. Biol.">
        <title>Genome architecture and evolution of a unichromosomal asexual nematode.</title>
        <authorList>
            <person name="Fradin H."/>
            <person name="Zegar C."/>
            <person name="Gutwein M."/>
            <person name="Lucas J."/>
            <person name="Kovtun M."/>
            <person name="Corcoran D."/>
            <person name="Baugh L.R."/>
            <person name="Kiontke K."/>
            <person name="Gunsalus K."/>
            <person name="Fitch D.H."/>
            <person name="Piano F."/>
        </authorList>
    </citation>
    <scope>NUCLEOTIDE SEQUENCE [LARGE SCALE GENOMIC DNA]</scope>
    <source>
        <strain evidence="1">PF1309</strain>
    </source>
</reference>
<dbReference type="AlphaFoldDB" id="A0A2A2KV63"/>
<sequence>MHYAAVLNEYSLAGEIVDNLRATTDASLDVCIEAAKNVARLIGQYVSDEDFKRIEYALKNYTVNVDDCYDRKLLDQLVIRLDDIFREKEQLSYSILQDDYNLIECLRTFSDTVRKTDARIPLAIVSEVDYRWLGQLVALFQMDQSRDVKMAALSCIDCLAERCGQSISAFLIDTKLSIVLANQMPNSGPLNELQLCGLKLLTRIFSFSLSPPLEHFEYFTSDFFLKLIALMEFHPREAIDLMVNFSAVCSQLDSDPIIVALEKDCRPEFSPVFIKMINKGCSVRRLEFFIKITKRGGDLLHSIFYMNDLKVMTHVVARELINNESLQIRELCLSAIEQLVCLGLKDEEMVEAVASCTLSVPQSLQEQLQIAIH</sequence>
<dbReference type="OrthoDB" id="445362at2759"/>
<protein>
    <recommendedName>
        <fullName evidence="3">SPIN90/Ldb17 leucine-rich domain-containing protein</fullName>
    </recommendedName>
</protein>
<comment type="caution">
    <text evidence="1">The sequence shown here is derived from an EMBL/GenBank/DDBJ whole genome shotgun (WGS) entry which is preliminary data.</text>
</comment>
<dbReference type="InterPro" id="IPR016024">
    <property type="entry name" value="ARM-type_fold"/>
</dbReference>
<dbReference type="SUPFAM" id="SSF48371">
    <property type="entry name" value="ARM repeat"/>
    <property type="match status" value="1"/>
</dbReference>
<accession>A0A2A2KV63</accession>
<organism evidence="1 2">
    <name type="scientific">Diploscapter pachys</name>
    <dbReference type="NCBI Taxonomy" id="2018661"/>
    <lineage>
        <taxon>Eukaryota</taxon>
        <taxon>Metazoa</taxon>
        <taxon>Ecdysozoa</taxon>
        <taxon>Nematoda</taxon>
        <taxon>Chromadorea</taxon>
        <taxon>Rhabditida</taxon>
        <taxon>Rhabditina</taxon>
        <taxon>Rhabditomorpha</taxon>
        <taxon>Rhabditoidea</taxon>
        <taxon>Rhabditidae</taxon>
        <taxon>Diploscapter</taxon>
    </lineage>
</organism>
<name>A0A2A2KV63_9BILA</name>
<dbReference type="PANTHER" id="PTHR13357">
    <property type="entry name" value="SH3 ADAPTER PROTEIN SPIN90 NCK INTERACTING PROTEIN WITH SH3 DOMAIN"/>
    <property type="match status" value="1"/>
</dbReference>
<dbReference type="PANTHER" id="PTHR13357:SF1">
    <property type="entry name" value="NCK-INTERACTING PROTEIN WITH SH3 DOMAIN"/>
    <property type="match status" value="1"/>
</dbReference>
<keyword evidence="2" id="KW-1185">Reference proteome</keyword>
<dbReference type="InterPro" id="IPR030125">
    <property type="entry name" value="SPIN90/Ldb17"/>
</dbReference>
<dbReference type="EMBL" id="LIAE01007654">
    <property type="protein sequence ID" value="PAV77802.1"/>
    <property type="molecule type" value="Genomic_DNA"/>
</dbReference>
<proteinExistence type="predicted"/>
<evidence type="ECO:0008006" key="3">
    <source>
        <dbReference type="Google" id="ProtNLM"/>
    </source>
</evidence>
<evidence type="ECO:0000313" key="1">
    <source>
        <dbReference type="EMBL" id="PAV77802.1"/>
    </source>
</evidence>
<dbReference type="GO" id="GO:0006897">
    <property type="term" value="P:endocytosis"/>
    <property type="evidence" value="ECO:0007669"/>
    <property type="project" value="TreeGrafter"/>
</dbReference>
<dbReference type="GO" id="GO:0071933">
    <property type="term" value="F:Arp2/3 complex binding"/>
    <property type="evidence" value="ECO:0007669"/>
    <property type="project" value="TreeGrafter"/>
</dbReference>
<evidence type="ECO:0000313" key="2">
    <source>
        <dbReference type="Proteomes" id="UP000218231"/>
    </source>
</evidence>
<gene>
    <name evidence="1" type="ORF">WR25_01358</name>
</gene>